<dbReference type="Proteomes" id="UP001157017">
    <property type="component" value="Unassembled WGS sequence"/>
</dbReference>
<dbReference type="EMBL" id="BSUZ01000001">
    <property type="protein sequence ID" value="GMA86727.1"/>
    <property type="molecule type" value="Genomic_DNA"/>
</dbReference>
<dbReference type="PROSITE" id="PS51755">
    <property type="entry name" value="OMPR_PHOB"/>
    <property type="match status" value="1"/>
</dbReference>
<evidence type="ECO:0000256" key="2">
    <source>
        <dbReference type="PROSITE-ProRule" id="PRU01091"/>
    </source>
</evidence>
<gene>
    <name evidence="4" type="ORF">GCM10025868_19770</name>
</gene>
<keyword evidence="5" id="KW-1185">Reference proteome</keyword>
<evidence type="ECO:0000313" key="4">
    <source>
        <dbReference type="EMBL" id="GMA86727.1"/>
    </source>
</evidence>
<sequence length="115" mass="13022">MVRRSGAPDDATVVTLGPSTVDLAAHAVHRTDPGEEPRDVRLTPTEWGVLEVLLRAPGRLVSQRRLLAEVWGPGYRDETNYLRIYLARLRRKLEADPARPRHLLTEPGMGYRFEP</sequence>
<accession>A0ABQ6JEU2</accession>
<dbReference type="InterPro" id="IPR016032">
    <property type="entry name" value="Sig_transdc_resp-reg_C-effctor"/>
</dbReference>
<keyword evidence="1 2" id="KW-0238">DNA-binding</keyword>
<evidence type="ECO:0000259" key="3">
    <source>
        <dbReference type="PROSITE" id="PS51755"/>
    </source>
</evidence>
<feature type="DNA-binding region" description="OmpR/PhoB-type" evidence="2">
    <location>
        <begin position="11"/>
        <end position="115"/>
    </location>
</feature>
<reference evidence="5" key="1">
    <citation type="journal article" date="2019" name="Int. J. Syst. Evol. Microbiol.">
        <title>The Global Catalogue of Microorganisms (GCM) 10K type strain sequencing project: providing services to taxonomists for standard genome sequencing and annotation.</title>
        <authorList>
            <consortium name="The Broad Institute Genomics Platform"/>
            <consortium name="The Broad Institute Genome Sequencing Center for Infectious Disease"/>
            <person name="Wu L."/>
            <person name="Ma J."/>
        </authorList>
    </citation>
    <scope>NUCLEOTIDE SEQUENCE [LARGE SCALE GENOMIC DNA]</scope>
    <source>
        <strain evidence="5">NBRC 108730</strain>
    </source>
</reference>
<dbReference type="Pfam" id="PF00486">
    <property type="entry name" value="Trans_reg_C"/>
    <property type="match status" value="1"/>
</dbReference>
<comment type="caution">
    <text evidence="4">The sequence shown here is derived from an EMBL/GenBank/DDBJ whole genome shotgun (WGS) entry which is preliminary data.</text>
</comment>
<dbReference type="CDD" id="cd00383">
    <property type="entry name" value="trans_reg_C"/>
    <property type="match status" value="1"/>
</dbReference>
<dbReference type="Gene3D" id="1.10.10.10">
    <property type="entry name" value="Winged helix-like DNA-binding domain superfamily/Winged helix DNA-binding domain"/>
    <property type="match status" value="1"/>
</dbReference>
<name>A0ABQ6JEU2_9ACTN</name>
<dbReference type="InterPro" id="IPR036388">
    <property type="entry name" value="WH-like_DNA-bd_sf"/>
</dbReference>
<dbReference type="SUPFAM" id="SSF46894">
    <property type="entry name" value="C-terminal effector domain of the bipartite response regulators"/>
    <property type="match status" value="1"/>
</dbReference>
<proteinExistence type="predicted"/>
<feature type="domain" description="OmpR/PhoB-type" evidence="3">
    <location>
        <begin position="11"/>
        <end position="115"/>
    </location>
</feature>
<organism evidence="4 5">
    <name type="scientific">Angustibacter aerolatus</name>
    <dbReference type="NCBI Taxonomy" id="1162965"/>
    <lineage>
        <taxon>Bacteria</taxon>
        <taxon>Bacillati</taxon>
        <taxon>Actinomycetota</taxon>
        <taxon>Actinomycetes</taxon>
        <taxon>Kineosporiales</taxon>
        <taxon>Kineosporiaceae</taxon>
    </lineage>
</organism>
<protein>
    <recommendedName>
        <fullName evidence="3">OmpR/PhoB-type domain-containing protein</fullName>
    </recommendedName>
</protein>
<evidence type="ECO:0000313" key="5">
    <source>
        <dbReference type="Proteomes" id="UP001157017"/>
    </source>
</evidence>
<evidence type="ECO:0000256" key="1">
    <source>
        <dbReference type="ARBA" id="ARBA00023125"/>
    </source>
</evidence>
<dbReference type="InterPro" id="IPR001867">
    <property type="entry name" value="OmpR/PhoB-type_DNA-bd"/>
</dbReference>
<dbReference type="SMART" id="SM00862">
    <property type="entry name" value="Trans_reg_C"/>
    <property type="match status" value="1"/>
</dbReference>